<evidence type="ECO:0000256" key="8">
    <source>
        <dbReference type="ARBA" id="ARBA00051875"/>
    </source>
</evidence>
<keyword evidence="4 10" id="KW-0547">Nucleotide-binding</keyword>
<dbReference type="Gene3D" id="3.90.950.10">
    <property type="match status" value="1"/>
</dbReference>
<dbReference type="Proteomes" id="UP000235682">
    <property type="component" value="Unassembled WGS sequence"/>
</dbReference>
<dbReference type="EC" id="3.6.1.66" evidence="10"/>
<dbReference type="GO" id="GO:0009117">
    <property type="term" value="P:nucleotide metabolic process"/>
    <property type="evidence" value="ECO:0007669"/>
    <property type="project" value="UniProtKB-KW"/>
</dbReference>
<evidence type="ECO:0000256" key="6">
    <source>
        <dbReference type="ARBA" id="ARBA00022842"/>
    </source>
</evidence>
<dbReference type="OrthoDB" id="9807456at2"/>
<evidence type="ECO:0000313" key="13">
    <source>
        <dbReference type="Proteomes" id="UP000235682"/>
    </source>
</evidence>
<name>A0A2N6SNK0_9LACT</name>
<dbReference type="AlphaFoldDB" id="A0A2N6SNK0"/>
<dbReference type="GO" id="GO:0036220">
    <property type="term" value="F:ITP diphosphatase activity"/>
    <property type="evidence" value="ECO:0007669"/>
    <property type="project" value="UniProtKB-UniRule"/>
</dbReference>
<comment type="caution">
    <text evidence="12">The sequence shown here is derived from an EMBL/GenBank/DDBJ whole genome shotgun (WGS) entry which is preliminary data.</text>
</comment>
<accession>A0A2N6SNK0</accession>
<dbReference type="InterPro" id="IPR020922">
    <property type="entry name" value="dITP/XTP_pyrophosphatase"/>
</dbReference>
<dbReference type="FunFam" id="3.90.950.10:FF:000001">
    <property type="entry name" value="dITP/XTP pyrophosphatase"/>
    <property type="match status" value="1"/>
</dbReference>
<keyword evidence="6 10" id="KW-0460">Magnesium</keyword>
<evidence type="ECO:0000256" key="1">
    <source>
        <dbReference type="ARBA" id="ARBA00008023"/>
    </source>
</evidence>
<protein>
    <recommendedName>
        <fullName evidence="10">dITP/XTP pyrophosphatase</fullName>
        <ecNumber evidence="10">3.6.1.66</ecNumber>
    </recommendedName>
    <alternativeName>
        <fullName evidence="10">Non-canonical purine NTP pyrophosphatase</fullName>
    </alternativeName>
    <alternativeName>
        <fullName evidence="10">Non-standard purine NTP pyrophosphatase</fullName>
    </alternativeName>
    <alternativeName>
        <fullName evidence="10">Nucleoside-triphosphate diphosphatase</fullName>
    </alternativeName>
    <alternativeName>
        <fullName evidence="10">Nucleoside-triphosphate pyrophosphatase</fullName>
        <shortName evidence="10">NTPase</shortName>
    </alternativeName>
</protein>
<evidence type="ECO:0000256" key="11">
    <source>
        <dbReference type="RuleBase" id="RU003781"/>
    </source>
</evidence>
<evidence type="ECO:0000256" key="5">
    <source>
        <dbReference type="ARBA" id="ARBA00022801"/>
    </source>
</evidence>
<evidence type="ECO:0000256" key="4">
    <source>
        <dbReference type="ARBA" id="ARBA00022741"/>
    </source>
</evidence>
<dbReference type="EMBL" id="PNHE01000009">
    <property type="protein sequence ID" value="PMC58632.1"/>
    <property type="molecule type" value="Genomic_DNA"/>
</dbReference>
<dbReference type="SUPFAM" id="SSF52972">
    <property type="entry name" value="ITPase-like"/>
    <property type="match status" value="1"/>
</dbReference>
<feature type="active site" description="Proton acceptor" evidence="10">
    <location>
        <position position="69"/>
    </location>
</feature>
<keyword evidence="5 10" id="KW-0378">Hydrolase</keyword>
<dbReference type="PANTHER" id="PTHR11067:SF9">
    <property type="entry name" value="INOSINE TRIPHOSPHATE PYROPHOSPHATASE"/>
    <property type="match status" value="1"/>
</dbReference>
<dbReference type="NCBIfam" id="TIGR00042">
    <property type="entry name" value="RdgB/HAM1 family non-canonical purine NTP pyrophosphatase"/>
    <property type="match status" value="1"/>
</dbReference>
<evidence type="ECO:0000256" key="7">
    <source>
        <dbReference type="ARBA" id="ARBA00023080"/>
    </source>
</evidence>
<dbReference type="GO" id="GO:0009146">
    <property type="term" value="P:purine nucleoside triphosphate catabolic process"/>
    <property type="evidence" value="ECO:0007669"/>
    <property type="project" value="UniProtKB-UniRule"/>
</dbReference>
<dbReference type="NCBIfam" id="NF011397">
    <property type="entry name" value="PRK14822.1"/>
    <property type="match status" value="1"/>
</dbReference>
<evidence type="ECO:0000256" key="9">
    <source>
        <dbReference type="ARBA" id="ARBA00052017"/>
    </source>
</evidence>
<dbReference type="GO" id="GO:0005829">
    <property type="term" value="C:cytosol"/>
    <property type="evidence" value="ECO:0007669"/>
    <property type="project" value="TreeGrafter"/>
</dbReference>
<dbReference type="GO" id="GO:0000166">
    <property type="term" value="F:nucleotide binding"/>
    <property type="evidence" value="ECO:0007669"/>
    <property type="project" value="UniProtKB-KW"/>
</dbReference>
<dbReference type="RefSeq" id="WP_102227859.1">
    <property type="nucleotide sequence ID" value="NZ_PNFY01000022.1"/>
</dbReference>
<feature type="binding site" evidence="10">
    <location>
        <begin position="178"/>
        <end position="179"/>
    </location>
    <ligand>
        <name>substrate</name>
    </ligand>
</feature>
<evidence type="ECO:0000256" key="10">
    <source>
        <dbReference type="HAMAP-Rule" id="MF_01405"/>
    </source>
</evidence>
<comment type="subunit">
    <text evidence="2 10">Homodimer.</text>
</comment>
<organism evidence="12 13">
    <name type="scientific">Dolosicoccus paucivorans</name>
    <dbReference type="NCBI Taxonomy" id="84521"/>
    <lineage>
        <taxon>Bacteria</taxon>
        <taxon>Bacillati</taxon>
        <taxon>Bacillota</taxon>
        <taxon>Bacilli</taxon>
        <taxon>Lactobacillales</taxon>
        <taxon>Aerococcaceae</taxon>
        <taxon>Dolosicoccus</taxon>
    </lineage>
</organism>
<dbReference type="GO" id="GO:0017111">
    <property type="term" value="F:ribonucleoside triphosphate phosphatase activity"/>
    <property type="evidence" value="ECO:0007669"/>
    <property type="project" value="InterPro"/>
</dbReference>
<keyword evidence="7 10" id="KW-0546">Nucleotide metabolism</keyword>
<dbReference type="Pfam" id="PF01725">
    <property type="entry name" value="Ham1p_like"/>
    <property type="match status" value="1"/>
</dbReference>
<proteinExistence type="inferred from homology"/>
<comment type="cofactor">
    <cofactor evidence="10">
        <name>Mg(2+)</name>
        <dbReference type="ChEBI" id="CHEBI:18420"/>
    </cofactor>
    <text evidence="10">Binds 1 Mg(2+) ion per subunit.</text>
</comment>
<gene>
    <name evidence="12" type="ORF">CJ205_03360</name>
</gene>
<feature type="binding site" evidence="10">
    <location>
        <begin position="150"/>
        <end position="153"/>
    </location>
    <ligand>
        <name>substrate</name>
    </ligand>
</feature>
<dbReference type="CDD" id="cd00515">
    <property type="entry name" value="HAM1"/>
    <property type="match status" value="1"/>
</dbReference>
<dbReference type="PANTHER" id="PTHR11067">
    <property type="entry name" value="INOSINE TRIPHOSPHATE PYROPHOSPHATASE/HAM1 PROTEIN"/>
    <property type="match status" value="1"/>
</dbReference>
<dbReference type="HAMAP" id="MF_01405">
    <property type="entry name" value="Non_canon_purine_NTPase"/>
    <property type="match status" value="1"/>
</dbReference>
<evidence type="ECO:0000256" key="2">
    <source>
        <dbReference type="ARBA" id="ARBA00011738"/>
    </source>
</evidence>
<feature type="binding site" evidence="10">
    <location>
        <position position="70"/>
    </location>
    <ligand>
        <name>substrate</name>
    </ligand>
</feature>
<evidence type="ECO:0000256" key="3">
    <source>
        <dbReference type="ARBA" id="ARBA00022723"/>
    </source>
</evidence>
<reference evidence="12 13" key="1">
    <citation type="submission" date="2017-09" db="EMBL/GenBank/DDBJ databases">
        <title>Bacterial strain isolated from the female urinary microbiota.</title>
        <authorList>
            <person name="Thomas-White K."/>
            <person name="Kumar N."/>
            <person name="Forster S."/>
            <person name="Putonti C."/>
            <person name="Lawley T."/>
            <person name="Wolfe A.J."/>
        </authorList>
    </citation>
    <scope>NUCLEOTIDE SEQUENCE [LARGE SCALE GENOMIC DNA]</scope>
    <source>
        <strain evidence="12 13">UMB0852</strain>
    </source>
</reference>
<keyword evidence="13" id="KW-1185">Reference proteome</keyword>
<comment type="similarity">
    <text evidence="1 10 11">Belongs to the HAM1 NTPase family.</text>
</comment>
<dbReference type="InterPro" id="IPR029001">
    <property type="entry name" value="ITPase-like_fam"/>
</dbReference>
<comment type="catalytic activity">
    <reaction evidence="10">
        <text>ITP + H2O = IMP + diphosphate + H(+)</text>
        <dbReference type="Rhea" id="RHEA:29399"/>
        <dbReference type="ChEBI" id="CHEBI:15377"/>
        <dbReference type="ChEBI" id="CHEBI:15378"/>
        <dbReference type="ChEBI" id="CHEBI:33019"/>
        <dbReference type="ChEBI" id="CHEBI:58053"/>
        <dbReference type="ChEBI" id="CHEBI:61402"/>
        <dbReference type="EC" id="3.6.1.66"/>
    </reaction>
</comment>
<comment type="caution">
    <text evidence="10">Lacks conserved residue(s) required for the propagation of feature annotation.</text>
</comment>
<feature type="binding site" evidence="10">
    <location>
        <begin position="7"/>
        <end position="12"/>
    </location>
    <ligand>
        <name>substrate</name>
    </ligand>
</feature>
<feature type="binding site" evidence="10">
    <location>
        <position position="173"/>
    </location>
    <ligand>
        <name>substrate</name>
    </ligand>
</feature>
<feature type="binding site" evidence="10">
    <location>
        <position position="69"/>
    </location>
    <ligand>
        <name>Mg(2+)</name>
        <dbReference type="ChEBI" id="CHEBI:18420"/>
    </ligand>
</feature>
<dbReference type="InterPro" id="IPR002637">
    <property type="entry name" value="RdgB/HAM1"/>
</dbReference>
<comment type="catalytic activity">
    <reaction evidence="8 10">
        <text>dITP + H2O = dIMP + diphosphate + H(+)</text>
        <dbReference type="Rhea" id="RHEA:28342"/>
        <dbReference type="ChEBI" id="CHEBI:15377"/>
        <dbReference type="ChEBI" id="CHEBI:15378"/>
        <dbReference type="ChEBI" id="CHEBI:33019"/>
        <dbReference type="ChEBI" id="CHEBI:61194"/>
        <dbReference type="ChEBI" id="CHEBI:61382"/>
        <dbReference type="EC" id="3.6.1.66"/>
    </reaction>
</comment>
<dbReference type="STRING" id="84521.SAMN04487994_101615"/>
<dbReference type="GO" id="GO:0035870">
    <property type="term" value="F:dITP diphosphatase activity"/>
    <property type="evidence" value="ECO:0007669"/>
    <property type="project" value="UniProtKB-UniRule"/>
</dbReference>
<comment type="catalytic activity">
    <reaction evidence="9 10">
        <text>XTP + H2O = XMP + diphosphate + H(+)</text>
        <dbReference type="Rhea" id="RHEA:28610"/>
        <dbReference type="ChEBI" id="CHEBI:15377"/>
        <dbReference type="ChEBI" id="CHEBI:15378"/>
        <dbReference type="ChEBI" id="CHEBI:33019"/>
        <dbReference type="ChEBI" id="CHEBI:57464"/>
        <dbReference type="ChEBI" id="CHEBI:61314"/>
        <dbReference type="EC" id="3.6.1.66"/>
    </reaction>
</comment>
<dbReference type="GO" id="GO:0046872">
    <property type="term" value="F:metal ion binding"/>
    <property type="evidence" value="ECO:0007669"/>
    <property type="project" value="UniProtKB-KW"/>
</dbReference>
<comment type="function">
    <text evidence="10">Pyrophosphatase that catalyzes the hydrolysis of nucleoside triphosphates to their monophosphate derivatives, with a high preference for the non-canonical purine nucleotides XTP (xanthosine triphosphate), dITP (deoxyinosine triphosphate) and ITP. Seems to function as a house-cleaning enzyme that removes non-canonical purine nucleotides from the nucleotide pool, thus preventing their incorporation into DNA/RNA and avoiding chromosomal lesions.</text>
</comment>
<dbReference type="GO" id="GO:0036222">
    <property type="term" value="F:XTP diphosphatase activity"/>
    <property type="evidence" value="ECO:0007669"/>
    <property type="project" value="UniProtKB-UniRule"/>
</dbReference>
<keyword evidence="3 10" id="KW-0479">Metal-binding</keyword>
<sequence>MKLIIASHNQGKLKEFKQALKDYPFEMTSLSDYPELKPVPETGETFEENARLKAETIAELTNAYVLSDDSGLVVPSLNNAPGIYSARYAGENASDEDNNDKLLRELTSDLNREAYFVSCLVLAHPHKESLVVEGRVEGEILTKRQGKEGFGYDPLFYYPPLNKTFAELTLEEKNTVSHRSRAIEKLLEELPNWLGSDEL</sequence>
<evidence type="ECO:0000313" key="12">
    <source>
        <dbReference type="EMBL" id="PMC58632.1"/>
    </source>
</evidence>